<dbReference type="OrthoDB" id="6979445at2"/>
<protein>
    <submittedName>
        <fullName evidence="1">Uncharacterized protein</fullName>
    </submittedName>
</protein>
<evidence type="ECO:0000313" key="1">
    <source>
        <dbReference type="EMBL" id="QDL37790.1"/>
    </source>
</evidence>
<gene>
    <name evidence="1" type="ORF">EUB48_11310</name>
</gene>
<name>A0A515DBN8_9BURK</name>
<dbReference type="Proteomes" id="UP000316798">
    <property type="component" value="Chromosome"/>
</dbReference>
<dbReference type="KEGG" id="rhf:EUB48_11310"/>
<evidence type="ECO:0000313" key="2">
    <source>
        <dbReference type="Proteomes" id="UP000316798"/>
    </source>
</evidence>
<reference evidence="1 2" key="1">
    <citation type="submission" date="2019-01" db="EMBL/GenBank/DDBJ databases">
        <title>Genomic insights into a novel species Rhodoferax sp.</title>
        <authorList>
            <person name="Jin L."/>
        </authorList>
    </citation>
    <scope>NUCLEOTIDE SEQUENCE [LARGE SCALE GENOMIC DNA]</scope>
    <source>
        <strain evidence="1 2">CHu59-6-5</strain>
    </source>
</reference>
<dbReference type="RefSeq" id="WP_142819211.1">
    <property type="nucleotide sequence ID" value="NZ_CP035503.1"/>
</dbReference>
<organism evidence="1 2">
    <name type="scientific">Rhodoferax sediminis</name>
    <dbReference type="NCBI Taxonomy" id="2509614"/>
    <lineage>
        <taxon>Bacteria</taxon>
        <taxon>Pseudomonadati</taxon>
        <taxon>Pseudomonadota</taxon>
        <taxon>Betaproteobacteria</taxon>
        <taxon>Burkholderiales</taxon>
        <taxon>Comamonadaceae</taxon>
        <taxon>Rhodoferax</taxon>
    </lineage>
</organism>
<proteinExistence type="predicted"/>
<sequence length="210" mass="23139">MCEVVDQDQASNGTARGQFCFMRYRPLFLALSCAALCACSSLLPRASTDTPAGFASFEEAAAAAQRIVALQTRTSELKNIGFDPVDGRNVTLIPYPEIVGRLVPNPGVPLAKLDPGIRQCIEAQTTCRGYQFHFERQHRQREGSFWLDFLNVRRTTKVTGWWFDALIVISGDTVLFRNFAGQAYTDRIEQQNNPLGPLQSGADAAAVAVH</sequence>
<dbReference type="AlphaFoldDB" id="A0A515DBN8"/>
<keyword evidence="2" id="KW-1185">Reference proteome</keyword>
<accession>A0A515DBN8</accession>
<dbReference type="EMBL" id="CP035503">
    <property type="protein sequence ID" value="QDL37790.1"/>
    <property type="molecule type" value="Genomic_DNA"/>
</dbReference>